<keyword evidence="2" id="KW-0809">Transit peptide</keyword>
<dbReference type="OrthoDB" id="9991972at2759"/>
<keyword evidence="5" id="KW-1185">Reference proteome</keyword>
<dbReference type="EMBL" id="AAZO01004036">
    <property type="status" value="NOT_ANNOTATED_CDS"/>
    <property type="molecule type" value="Genomic_DNA"/>
</dbReference>
<dbReference type="InterPro" id="IPR003690">
    <property type="entry name" value="MTERF"/>
</dbReference>
<dbReference type="Proteomes" id="UP000009046">
    <property type="component" value="Unassembled WGS sequence"/>
</dbReference>
<dbReference type="KEGG" id="phu:Phum_PHUM346260"/>
<comment type="similarity">
    <text evidence="1">Belongs to the mTERF family.</text>
</comment>
<accession>E0VNV7</accession>
<evidence type="ECO:0000256" key="1">
    <source>
        <dbReference type="ARBA" id="ARBA00007692"/>
    </source>
</evidence>
<reference evidence="3" key="1">
    <citation type="submission" date="2007-04" db="EMBL/GenBank/DDBJ databases">
        <title>Annotation of Pediculus humanus corporis strain USDA.</title>
        <authorList>
            <person name="Kirkness E."/>
            <person name="Hannick L."/>
            <person name="Hass B."/>
            <person name="Bruggner R."/>
            <person name="Lawson D."/>
            <person name="Bidwell S."/>
            <person name="Joardar V."/>
            <person name="Caler E."/>
            <person name="Walenz B."/>
            <person name="Inman J."/>
            <person name="Schobel S."/>
            <person name="Galinsky K."/>
            <person name="Amedeo P."/>
            <person name="Strausberg R."/>
        </authorList>
    </citation>
    <scope>NUCLEOTIDE SEQUENCE</scope>
    <source>
        <strain evidence="3">USDA</strain>
    </source>
</reference>
<evidence type="ECO:0000313" key="5">
    <source>
        <dbReference type="Proteomes" id="UP000009046"/>
    </source>
</evidence>
<dbReference type="InParanoid" id="E0VNV7"/>
<dbReference type="OMA" id="CWRSCQF"/>
<dbReference type="RefSeq" id="XP_002427801.1">
    <property type="nucleotide sequence ID" value="XM_002427756.1"/>
</dbReference>
<dbReference type="HOGENOM" id="CLU_960779_0_0_1"/>
<dbReference type="Pfam" id="PF02536">
    <property type="entry name" value="mTERF"/>
    <property type="match status" value="1"/>
</dbReference>
<name>E0VNV7_PEDHC</name>
<dbReference type="EMBL" id="DS235354">
    <property type="protein sequence ID" value="EEB15063.1"/>
    <property type="molecule type" value="Genomic_DNA"/>
</dbReference>
<dbReference type="InterPro" id="IPR038538">
    <property type="entry name" value="MTERF_sf"/>
</dbReference>
<proteinExistence type="inferred from homology"/>
<dbReference type="GO" id="GO:0003676">
    <property type="term" value="F:nucleic acid binding"/>
    <property type="evidence" value="ECO:0007669"/>
    <property type="project" value="InterPro"/>
</dbReference>
<gene>
    <name evidence="4" type="primary">8231888</name>
    <name evidence="3" type="ORF">Phum_PHUM346260</name>
</gene>
<dbReference type="AlphaFoldDB" id="E0VNV7"/>
<organism>
    <name type="scientific">Pediculus humanus subsp. corporis</name>
    <name type="common">Body louse</name>
    <dbReference type="NCBI Taxonomy" id="121224"/>
    <lineage>
        <taxon>Eukaryota</taxon>
        <taxon>Metazoa</taxon>
        <taxon>Ecdysozoa</taxon>
        <taxon>Arthropoda</taxon>
        <taxon>Hexapoda</taxon>
        <taxon>Insecta</taxon>
        <taxon>Pterygota</taxon>
        <taxon>Neoptera</taxon>
        <taxon>Paraneoptera</taxon>
        <taxon>Psocodea</taxon>
        <taxon>Troctomorpha</taxon>
        <taxon>Phthiraptera</taxon>
        <taxon>Anoplura</taxon>
        <taxon>Pediculidae</taxon>
        <taxon>Pediculus</taxon>
    </lineage>
</organism>
<reference evidence="4" key="3">
    <citation type="submission" date="2021-02" db="UniProtKB">
        <authorList>
            <consortium name="EnsemblMetazoa"/>
        </authorList>
    </citation>
    <scope>IDENTIFICATION</scope>
    <source>
        <strain evidence="4">USDA</strain>
    </source>
</reference>
<evidence type="ECO:0000256" key="2">
    <source>
        <dbReference type="ARBA" id="ARBA00022946"/>
    </source>
</evidence>
<sequence length="290" mass="34188">MPDASSKTKFLKTTFRPINLKFNCDYSKTKKIVETISSDPTTNSTSNVNFSLLQKNSEIKRIDISACEASFNILKNFNFTEDDCIKIINEYPQFLNVVPEELDLTIRQWKLCEIRYEILHKILTNRPQFLTVDCNVIRKRLQFLISICKKEEILSNLLINCPNVIFDDWQSVLDKLRHLFKDRRITLKEIVKSNALIHHLDFIKFRFNLLEKCGVYKRIIVYPHKVNKFDKTAHKNPPLSHILDLDNKRFATKVAKISQEEYYAFFELTNNVDYETDSDSELDLKSSYKK</sequence>
<evidence type="ECO:0000313" key="3">
    <source>
        <dbReference type="EMBL" id="EEB15063.1"/>
    </source>
</evidence>
<dbReference type="GeneID" id="8231888"/>
<dbReference type="VEuPathDB" id="VectorBase:PHUM346260"/>
<dbReference type="EnsemblMetazoa" id="PHUM346260-RA">
    <property type="protein sequence ID" value="PHUM346260-PA"/>
    <property type="gene ID" value="PHUM346260"/>
</dbReference>
<dbReference type="eggNOG" id="ENOG502RXUW">
    <property type="taxonomic scope" value="Eukaryota"/>
</dbReference>
<dbReference type="CTD" id="8231888"/>
<evidence type="ECO:0008006" key="6">
    <source>
        <dbReference type="Google" id="ProtNLM"/>
    </source>
</evidence>
<protein>
    <recommendedName>
        <fullName evidence="6">mTERF domain-containing protein</fullName>
    </recommendedName>
</protein>
<reference evidence="3" key="2">
    <citation type="submission" date="2007-04" db="EMBL/GenBank/DDBJ databases">
        <title>The genome of the human body louse.</title>
        <authorList>
            <consortium name="The Human Body Louse Genome Consortium"/>
            <person name="Kirkness E."/>
            <person name="Walenz B."/>
            <person name="Hass B."/>
            <person name="Bruggner R."/>
            <person name="Strausberg R."/>
        </authorList>
    </citation>
    <scope>NUCLEOTIDE SEQUENCE</scope>
    <source>
        <strain evidence="3">USDA</strain>
    </source>
</reference>
<dbReference type="Gene3D" id="1.25.70.10">
    <property type="entry name" value="Transcription termination factor 3, mitochondrial"/>
    <property type="match status" value="1"/>
</dbReference>
<dbReference type="FunCoup" id="E0VNV7">
    <property type="interactions" value="10"/>
</dbReference>
<dbReference type="STRING" id="121224.E0VNV7"/>
<evidence type="ECO:0000313" key="4">
    <source>
        <dbReference type="EnsemblMetazoa" id="PHUM346260-PA"/>
    </source>
</evidence>